<gene>
    <name evidence="2" type="primary">LOC118428279</name>
</gene>
<evidence type="ECO:0000313" key="1">
    <source>
        <dbReference type="Proteomes" id="UP000001554"/>
    </source>
</evidence>
<dbReference type="RefSeq" id="XP_035694190.1">
    <property type="nucleotide sequence ID" value="XM_035838297.1"/>
</dbReference>
<reference evidence="2" key="2">
    <citation type="submission" date="2025-08" db="UniProtKB">
        <authorList>
            <consortium name="RefSeq"/>
        </authorList>
    </citation>
    <scope>IDENTIFICATION</scope>
    <source>
        <strain evidence="2">S238N-H82</strain>
        <tissue evidence="2">Testes</tissue>
    </source>
</reference>
<dbReference type="SUPFAM" id="SSF55729">
    <property type="entry name" value="Acyl-CoA N-acyltransferases (Nat)"/>
    <property type="match status" value="1"/>
</dbReference>
<dbReference type="Proteomes" id="UP000001554">
    <property type="component" value="Chromosome 12"/>
</dbReference>
<name>A0A9J7N8X2_BRAFL</name>
<dbReference type="GeneID" id="118428279"/>
<dbReference type="OrthoDB" id="5981478at2759"/>
<accession>A0A9J7N8X2</accession>
<evidence type="ECO:0000313" key="2">
    <source>
        <dbReference type="RefSeq" id="XP_035694190.1"/>
    </source>
</evidence>
<dbReference type="AlphaFoldDB" id="A0A9J7N8X2"/>
<dbReference type="Gene3D" id="3.40.630.30">
    <property type="match status" value="1"/>
</dbReference>
<sequence>MLFLQAWNAILSVCCNIFHWLLSLWPLGQRIPPGKASSPGVHVAIRLARHRDYNAVMRISEALLYGTDYLRAKFHSFIDAPDVTVFLAEVGHKVVAVKASKIVDSGTVSITKASRVAPEWREQGIDRKMTLYLDQWIRKNRPRVKYKRSVTYANGRRAETLRKRMRHVFSVPFIVNHCGPSLWWRQDPAQLAQLDTTGLPDVVPLQTADDDFCTALQKWLPSEACAGYHGKPIILIERDPYILCPANSNRLQARAHNALYTLKHEGEWSLSVVDTYPAQCGRMLSLDIYAKDFLTLQKHLLKHLHDLSIRFRHEHICTRVFVGLSELKDQVQNFCEEVLQMDASHLPFSEMGVFECEL</sequence>
<keyword evidence="1" id="KW-1185">Reference proteome</keyword>
<organism evidence="1 2">
    <name type="scientific">Branchiostoma floridae</name>
    <name type="common">Florida lancelet</name>
    <name type="synonym">Amphioxus</name>
    <dbReference type="NCBI Taxonomy" id="7739"/>
    <lineage>
        <taxon>Eukaryota</taxon>
        <taxon>Metazoa</taxon>
        <taxon>Chordata</taxon>
        <taxon>Cephalochordata</taxon>
        <taxon>Leptocardii</taxon>
        <taxon>Amphioxiformes</taxon>
        <taxon>Branchiostomatidae</taxon>
        <taxon>Branchiostoma</taxon>
    </lineage>
</organism>
<protein>
    <submittedName>
        <fullName evidence="2">Uncharacterized protein LOC118428279</fullName>
    </submittedName>
</protein>
<reference evidence="1" key="1">
    <citation type="journal article" date="2020" name="Nat. Ecol. Evol.">
        <title>Deeply conserved synteny resolves early events in vertebrate evolution.</title>
        <authorList>
            <person name="Simakov O."/>
            <person name="Marletaz F."/>
            <person name="Yue J.X."/>
            <person name="O'Connell B."/>
            <person name="Jenkins J."/>
            <person name="Brandt A."/>
            <person name="Calef R."/>
            <person name="Tung C.H."/>
            <person name="Huang T.K."/>
            <person name="Schmutz J."/>
            <person name="Satoh N."/>
            <person name="Yu J.K."/>
            <person name="Putnam N.H."/>
            <person name="Green R.E."/>
            <person name="Rokhsar D.S."/>
        </authorList>
    </citation>
    <scope>NUCLEOTIDE SEQUENCE [LARGE SCALE GENOMIC DNA]</scope>
    <source>
        <strain evidence="1">S238N-H82</strain>
    </source>
</reference>
<dbReference type="OMA" id="HEHICTR"/>
<proteinExistence type="predicted"/>
<dbReference type="PANTHER" id="PTHR47403:SF6">
    <property type="entry name" value="N-ACETYLTRANSFERASE DOMAIN-CONTAINING PROTEIN"/>
    <property type="match status" value="1"/>
</dbReference>
<dbReference type="KEGG" id="bfo:118428279"/>
<dbReference type="InterPro" id="IPR016181">
    <property type="entry name" value="Acyl_CoA_acyltransferase"/>
</dbReference>
<dbReference type="PANTHER" id="PTHR47403">
    <property type="entry name" value="LOC100145250 PROTEIN"/>
    <property type="match status" value="1"/>
</dbReference>